<dbReference type="Gene3D" id="3.90.190.20">
    <property type="entry name" value="Mur ligase, C-terminal domain"/>
    <property type="match status" value="1"/>
</dbReference>
<proteinExistence type="inferred from homology"/>
<gene>
    <name evidence="26" type="primary">folC</name>
    <name evidence="26" type="ORF">GTH32_12060</name>
</gene>
<evidence type="ECO:0000259" key="25">
    <source>
        <dbReference type="Pfam" id="PF08245"/>
    </source>
</evidence>
<comment type="catalytic activity">
    <reaction evidence="20">
        <text>10-formyltetrahydrofolyl-(gamma-L-Glu)(n) + L-glutamate + ATP = 10-formyltetrahydrofolyl-(gamma-L-Glu)(n+1) + ADP + phosphate + H(+)</text>
        <dbReference type="Rhea" id="RHEA:51904"/>
        <dbReference type="Rhea" id="RHEA-COMP:13088"/>
        <dbReference type="Rhea" id="RHEA-COMP:14300"/>
        <dbReference type="ChEBI" id="CHEBI:15378"/>
        <dbReference type="ChEBI" id="CHEBI:29985"/>
        <dbReference type="ChEBI" id="CHEBI:30616"/>
        <dbReference type="ChEBI" id="CHEBI:43474"/>
        <dbReference type="ChEBI" id="CHEBI:134413"/>
        <dbReference type="ChEBI" id="CHEBI:456216"/>
        <dbReference type="EC" id="6.3.2.17"/>
    </reaction>
</comment>
<dbReference type="UniPathway" id="UPA00077">
    <property type="reaction ID" value="UER00157"/>
</dbReference>
<keyword evidence="15" id="KW-0289">Folate biosynthesis</keyword>
<evidence type="ECO:0000256" key="3">
    <source>
        <dbReference type="ARBA" id="ARBA00004799"/>
    </source>
</evidence>
<dbReference type="PROSITE" id="PS01012">
    <property type="entry name" value="FOLYLPOLYGLU_SYNT_2"/>
    <property type="match status" value="1"/>
</dbReference>
<dbReference type="PANTHER" id="PTHR11136">
    <property type="entry name" value="FOLYLPOLYGLUTAMATE SYNTHASE-RELATED"/>
    <property type="match status" value="1"/>
</dbReference>
<evidence type="ECO:0000256" key="8">
    <source>
        <dbReference type="ARBA" id="ARBA00013025"/>
    </source>
</evidence>
<evidence type="ECO:0000256" key="5">
    <source>
        <dbReference type="ARBA" id="ARBA00008276"/>
    </source>
</evidence>
<evidence type="ECO:0000256" key="15">
    <source>
        <dbReference type="ARBA" id="ARBA00022909"/>
    </source>
</evidence>
<dbReference type="PANTHER" id="PTHR11136:SF0">
    <property type="entry name" value="DIHYDROFOLATE SYNTHETASE-RELATED"/>
    <property type="match status" value="1"/>
</dbReference>
<dbReference type="NCBIfam" id="NF008101">
    <property type="entry name" value="PRK10846.1"/>
    <property type="match status" value="1"/>
</dbReference>
<comment type="similarity">
    <text evidence="5 23">Belongs to the folylpolyglutamate synthase family.</text>
</comment>
<dbReference type="NCBIfam" id="TIGR01499">
    <property type="entry name" value="folC"/>
    <property type="match status" value="1"/>
</dbReference>
<dbReference type="AlphaFoldDB" id="A0A7X5LM75"/>
<comment type="subunit">
    <text evidence="6">Monomer.</text>
</comment>
<organism evidence="26 27">
    <name type="scientific">Alteromonas profundi</name>
    <dbReference type="NCBI Taxonomy" id="2696062"/>
    <lineage>
        <taxon>Bacteria</taxon>
        <taxon>Pseudomonadati</taxon>
        <taxon>Pseudomonadota</taxon>
        <taxon>Gammaproteobacteria</taxon>
        <taxon>Alteromonadales</taxon>
        <taxon>Alteromonadaceae</taxon>
        <taxon>Alteromonas/Salinimonas group</taxon>
        <taxon>Alteromonas</taxon>
    </lineage>
</organism>
<evidence type="ECO:0000256" key="2">
    <source>
        <dbReference type="ARBA" id="ARBA00002714"/>
    </source>
</evidence>
<dbReference type="Pfam" id="PF08245">
    <property type="entry name" value="Mur_ligase_M"/>
    <property type="match status" value="1"/>
</dbReference>
<evidence type="ECO:0000256" key="23">
    <source>
        <dbReference type="PIRNR" id="PIRNR001563"/>
    </source>
</evidence>
<evidence type="ECO:0000256" key="7">
    <source>
        <dbReference type="ARBA" id="ARBA00013023"/>
    </source>
</evidence>
<evidence type="ECO:0000256" key="19">
    <source>
        <dbReference type="ARBA" id="ARBA00047493"/>
    </source>
</evidence>
<comment type="catalytic activity">
    <reaction evidence="19">
        <text>(6S)-5,6,7,8-tetrahydrofolyl-(gamma-L-Glu)(n) + L-glutamate + ATP = (6S)-5,6,7,8-tetrahydrofolyl-(gamma-L-Glu)(n+1) + ADP + phosphate + H(+)</text>
        <dbReference type="Rhea" id="RHEA:10580"/>
        <dbReference type="Rhea" id="RHEA-COMP:14738"/>
        <dbReference type="Rhea" id="RHEA-COMP:14740"/>
        <dbReference type="ChEBI" id="CHEBI:15378"/>
        <dbReference type="ChEBI" id="CHEBI:29985"/>
        <dbReference type="ChEBI" id="CHEBI:30616"/>
        <dbReference type="ChEBI" id="CHEBI:43474"/>
        <dbReference type="ChEBI" id="CHEBI:141005"/>
        <dbReference type="ChEBI" id="CHEBI:456216"/>
        <dbReference type="EC" id="6.3.2.17"/>
    </reaction>
</comment>
<evidence type="ECO:0000256" key="16">
    <source>
        <dbReference type="ARBA" id="ARBA00030048"/>
    </source>
</evidence>
<keyword evidence="27" id="KW-1185">Reference proteome</keyword>
<dbReference type="InterPro" id="IPR004101">
    <property type="entry name" value="Mur_ligase_C"/>
</dbReference>
<keyword evidence="13 23" id="KW-0067">ATP-binding</keyword>
<dbReference type="InterPro" id="IPR018109">
    <property type="entry name" value="Folylpolyglutamate_synth_CS"/>
</dbReference>
<keyword evidence="10 23" id="KW-0436">Ligase</keyword>
<dbReference type="Proteomes" id="UP000470213">
    <property type="component" value="Unassembled WGS sequence"/>
</dbReference>
<evidence type="ECO:0000256" key="20">
    <source>
        <dbReference type="ARBA" id="ARBA00047808"/>
    </source>
</evidence>
<dbReference type="EC" id="6.3.2.17" evidence="8"/>
<keyword evidence="14" id="KW-0460">Magnesium</keyword>
<dbReference type="InterPro" id="IPR036565">
    <property type="entry name" value="Mur-like_cat_sf"/>
</dbReference>
<accession>A0A7X5LM75</accession>
<comment type="pathway">
    <text evidence="3">Cofactor biosynthesis; tetrahydrofolate biosynthesis; 7,8-dihydrofolate from 2-amino-4-hydroxy-6-hydroxymethyl-7,8-dihydropteridine diphosphate and 4-aminobenzoate: step 2/2.</text>
</comment>
<dbReference type="GO" id="GO:0008841">
    <property type="term" value="F:dihydrofolate synthase activity"/>
    <property type="evidence" value="ECO:0007669"/>
    <property type="project" value="UniProtKB-EC"/>
</dbReference>
<evidence type="ECO:0000256" key="18">
    <source>
        <dbReference type="ARBA" id="ARBA00032510"/>
    </source>
</evidence>
<comment type="caution">
    <text evidence="26">The sequence shown here is derived from an EMBL/GenBank/DDBJ whole genome shotgun (WGS) entry which is preliminary data.</text>
</comment>
<evidence type="ECO:0000256" key="12">
    <source>
        <dbReference type="ARBA" id="ARBA00022741"/>
    </source>
</evidence>
<dbReference type="Pfam" id="PF02875">
    <property type="entry name" value="Mur_ligase_C"/>
    <property type="match status" value="1"/>
</dbReference>
<feature type="domain" description="Mur ligase central" evidence="25">
    <location>
        <begin position="66"/>
        <end position="217"/>
    </location>
</feature>
<dbReference type="GO" id="GO:0004326">
    <property type="term" value="F:tetrahydrofolylpolyglutamate synthase activity"/>
    <property type="evidence" value="ECO:0007669"/>
    <property type="project" value="UniProtKB-EC"/>
</dbReference>
<reference evidence="26 27" key="1">
    <citation type="submission" date="2020-01" db="EMBL/GenBank/DDBJ databases">
        <authorList>
            <person name="Chen J."/>
            <person name="Zhu S."/>
            <person name="Yang J."/>
        </authorList>
    </citation>
    <scope>NUCLEOTIDE SEQUENCE [LARGE SCALE GENOMIC DNA]</scope>
    <source>
        <strain evidence="26 27">345S023</strain>
    </source>
</reference>
<keyword evidence="12 23" id="KW-0547">Nucleotide-binding</keyword>
<comment type="catalytic activity">
    <reaction evidence="22">
        <text>7,8-dihydropteroate + L-glutamate + ATP = 7,8-dihydrofolate + ADP + phosphate + H(+)</text>
        <dbReference type="Rhea" id="RHEA:23584"/>
        <dbReference type="ChEBI" id="CHEBI:15378"/>
        <dbReference type="ChEBI" id="CHEBI:17839"/>
        <dbReference type="ChEBI" id="CHEBI:29985"/>
        <dbReference type="ChEBI" id="CHEBI:30616"/>
        <dbReference type="ChEBI" id="CHEBI:43474"/>
        <dbReference type="ChEBI" id="CHEBI:57451"/>
        <dbReference type="ChEBI" id="CHEBI:456216"/>
        <dbReference type="EC" id="6.3.2.12"/>
    </reaction>
</comment>
<dbReference type="SUPFAM" id="SSF53244">
    <property type="entry name" value="MurD-like peptide ligases, peptide-binding domain"/>
    <property type="match status" value="1"/>
</dbReference>
<evidence type="ECO:0000256" key="17">
    <source>
        <dbReference type="ARBA" id="ARBA00030592"/>
    </source>
</evidence>
<dbReference type="GO" id="GO:0005737">
    <property type="term" value="C:cytoplasm"/>
    <property type="evidence" value="ECO:0007669"/>
    <property type="project" value="TreeGrafter"/>
</dbReference>
<evidence type="ECO:0000256" key="21">
    <source>
        <dbReference type="ARBA" id="ARBA00049035"/>
    </source>
</evidence>
<comment type="pathway">
    <text evidence="4">Cofactor biosynthesis; tetrahydrofolylpolyglutamate biosynthesis.</text>
</comment>
<evidence type="ECO:0000256" key="22">
    <source>
        <dbReference type="ARBA" id="ARBA00049161"/>
    </source>
</evidence>
<evidence type="ECO:0000256" key="14">
    <source>
        <dbReference type="ARBA" id="ARBA00022842"/>
    </source>
</evidence>
<dbReference type="Gene3D" id="3.40.1190.10">
    <property type="entry name" value="Mur-like, catalytic domain"/>
    <property type="match status" value="1"/>
</dbReference>
<evidence type="ECO:0000256" key="4">
    <source>
        <dbReference type="ARBA" id="ARBA00005150"/>
    </source>
</evidence>
<feature type="domain" description="Mur ligase C-terminal" evidence="24">
    <location>
        <begin position="302"/>
        <end position="424"/>
    </location>
</feature>
<evidence type="ECO:0000313" key="27">
    <source>
        <dbReference type="Proteomes" id="UP000470213"/>
    </source>
</evidence>
<evidence type="ECO:0000256" key="10">
    <source>
        <dbReference type="ARBA" id="ARBA00022598"/>
    </source>
</evidence>
<dbReference type="InterPro" id="IPR013221">
    <property type="entry name" value="Mur_ligase_cen"/>
</dbReference>
<protein>
    <recommendedName>
        <fullName evidence="9">Dihydrofolate synthase/folylpolyglutamate synthase</fullName>
        <ecNumber evidence="7">6.3.2.12</ecNumber>
        <ecNumber evidence="8">6.3.2.17</ecNumber>
    </recommendedName>
    <alternativeName>
        <fullName evidence="18">Folylpoly-gamma-glutamate synthetase-dihydrofolate synthetase</fullName>
    </alternativeName>
    <alternativeName>
        <fullName evidence="16">Folylpolyglutamate synthetase</fullName>
    </alternativeName>
    <alternativeName>
        <fullName evidence="17">Tetrahydrofolylpolyglutamate synthase</fullName>
    </alternativeName>
</protein>
<comment type="catalytic activity">
    <reaction evidence="21">
        <text>(6R)-5,10-methylenetetrahydrofolyl-(gamma-L-Glu)(n) + L-glutamate + ATP = (6R)-5,10-methylenetetrahydrofolyl-(gamma-L-Glu)(n+1) + ADP + phosphate + H(+)</text>
        <dbReference type="Rhea" id="RHEA:51912"/>
        <dbReference type="Rhea" id="RHEA-COMP:13257"/>
        <dbReference type="Rhea" id="RHEA-COMP:13258"/>
        <dbReference type="ChEBI" id="CHEBI:15378"/>
        <dbReference type="ChEBI" id="CHEBI:29985"/>
        <dbReference type="ChEBI" id="CHEBI:30616"/>
        <dbReference type="ChEBI" id="CHEBI:43474"/>
        <dbReference type="ChEBI" id="CHEBI:136572"/>
        <dbReference type="ChEBI" id="CHEBI:456216"/>
        <dbReference type="EC" id="6.3.2.17"/>
    </reaction>
</comment>
<keyword evidence="11" id="KW-0479">Metal-binding</keyword>
<sequence>MTQVASSKLVNKQHNPATVSSESSLTQWLTYLESIHPTAIDMGLTRVKNVAERLAITLSDTLVITVAGTNGKGTTCRLLEQALLAQGKTVAVYGSPHLVDYRERVRINGEWANASAFVAAFNDIEQARGEISLTYFEFGTLAAMQMMQQWQVDVAILEVGLGGRLDATNIIDPDLAIITTIDLDHQDWLGDTRDEIAREKAGIMRAQGKAVLGELDPPASLHEEVNRLNVDAVWATRDFFSAPYIDETTWNWHGKSRVLTQLPKPHIPLQNVCTALAALETLDLLPSEERVKHIIANTHLPGRQQQISEAPLVVVDVAHNPQATKAMRLWLEHYQASRIHAVVGMLKDKSVTETLAPLSPLNAQWYVADTHGPRGLGAQALADALTQNKVSASCIATFDSVASAYSQAREAYSPGDLVLVFGSFVTVAEVMSVHQSE</sequence>
<evidence type="ECO:0000256" key="13">
    <source>
        <dbReference type="ARBA" id="ARBA00022840"/>
    </source>
</evidence>
<evidence type="ECO:0000256" key="11">
    <source>
        <dbReference type="ARBA" id="ARBA00022723"/>
    </source>
</evidence>
<dbReference type="GO" id="GO:0005524">
    <property type="term" value="F:ATP binding"/>
    <property type="evidence" value="ECO:0007669"/>
    <property type="project" value="UniProtKB-KW"/>
</dbReference>
<dbReference type="PIRSF" id="PIRSF001563">
    <property type="entry name" value="Folylpolyglu_synth"/>
    <property type="match status" value="1"/>
</dbReference>
<evidence type="ECO:0000259" key="24">
    <source>
        <dbReference type="Pfam" id="PF02875"/>
    </source>
</evidence>
<evidence type="ECO:0000313" key="26">
    <source>
        <dbReference type="EMBL" id="NDV91911.1"/>
    </source>
</evidence>
<dbReference type="FunFam" id="3.40.1190.10:FF:000004">
    <property type="entry name" value="Dihydrofolate synthase/folylpolyglutamate synthase"/>
    <property type="match status" value="1"/>
</dbReference>
<dbReference type="InterPro" id="IPR001645">
    <property type="entry name" value="Folylpolyglutamate_synth"/>
</dbReference>
<dbReference type="GO" id="GO:0046654">
    <property type="term" value="P:tetrahydrofolate biosynthetic process"/>
    <property type="evidence" value="ECO:0007669"/>
    <property type="project" value="UniProtKB-UniPathway"/>
</dbReference>
<evidence type="ECO:0000256" key="6">
    <source>
        <dbReference type="ARBA" id="ARBA00011245"/>
    </source>
</evidence>
<dbReference type="GO" id="GO:0046872">
    <property type="term" value="F:metal ion binding"/>
    <property type="evidence" value="ECO:0007669"/>
    <property type="project" value="UniProtKB-KW"/>
</dbReference>
<dbReference type="EMBL" id="JAAAWN010000015">
    <property type="protein sequence ID" value="NDV91911.1"/>
    <property type="molecule type" value="Genomic_DNA"/>
</dbReference>
<comment type="function">
    <text evidence="2">Functions in two distinct reactions of the de novo folate biosynthetic pathway. Catalyzes the addition of a glutamate residue to dihydropteroate (7,8-dihydropteroate or H2Pte) to form dihydrofolate (7,8-dihydrofolate monoglutamate or H2Pte-Glu). Also catalyzes successive additions of L-glutamate to tetrahydrofolate or 10-formyltetrahydrofolate or 5,10-methylenetetrahydrofolate, leading to folylpolyglutamate derivatives.</text>
</comment>
<dbReference type="GO" id="GO:0046656">
    <property type="term" value="P:folic acid biosynthetic process"/>
    <property type="evidence" value="ECO:0007669"/>
    <property type="project" value="UniProtKB-KW"/>
</dbReference>
<dbReference type="SUPFAM" id="SSF53623">
    <property type="entry name" value="MurD-like peptide ligases, catalytic domain"/>
    <property type="match status" value="1"/>
</dbReference>
<dbReference type="EC" id="6.3.2.12" evidence="7"/>
<dbReference type="InterPro" id="IPR036615">
    <property type="entry name" value="Mur_ligase_C_dom_sf"/>
</dbReference>
<evidence type="ECO:0000256" key="1">
    <source>
        <dbReference type="ARBA" id="ARBA00001946"/>
    </source>
</evidence>
<name>A0A7X5LM75_9ALTE</name>
<evidence type="ECO:0000256" key="9">
    <source>
        <dbReference type="ARBA" id="ARBA00019357"/>
    </source>
</evidence>
<comment type="cofactor">
    <cofactor evidence="1">
        <name>Mg(2+)</name>
        <dbReference type="ChEBI" id="CHEBI:18420"/>
    </cofactor>
</comment>